<organism evidence="7 8">
    <name type="scientific">Flavivirga spongiicola</name>
    <dbReference type="NCBI Taxonomy" id="421621"/>
    <lineage>
        <taxon>Bacteria</taxon>
        <taxon>Pseudomonadati</taxon>
        <taxon>Bacteroidota</taxon>
        <taxon>Flavobacteriia</taxon>
        <taxon>Flavobacteriales</taxon>
        <taxon>Flavobacteriaceae</taxon>
        <taxon>Flavivirga</taxon>
    </lineage>
</organism>
<dbReference type="Gene3D" id="3.30.1120.10">
    <property type="match status" value="1"/>
</dbReference>
<dbReference type="CDD" id="cd16026">
    <property type="entry name" value="GALNS_like"/>
    <property type="match status" value="1"/>
</dbReference>
<evidence type="ECO:0000256" key="5">
    <source>
        <dbReference type="SAM" id="SignalP"/>
    </source>
</evidence>
<sequence length="464" mass="51307">MRKSIVLLSCLLACTYLYAQNTLKQSKPNIIILFTDDQGYGDVGSYGAKDIKTPNLDKMAAEGVRFTNFYVAASSCTPSRAALLTGCYPQRVGLPAVVDDLSNKGLSSAEFTIADYLKQNGYATGMFGKWHLGHHPEFMPTRHGFTEFYGIPYSMDMWPFHPKPSHQYPQVPVYSNETVVEYNPNVNQMTTVFTEKSVDFIKRNSNQPFMLYLPYSQPHVPLGVSDKFKGKSDGGLYGDVIMEIDWSVGEIIKAVDAAGISENTLILFTSDNGPWLTYGNHAGSSGGLREGKGTVFGGGQKVPFLARMPGSIPAGRVENQMATAMDILPTVLGITNTSMPRMNPMDGQDIWPLLTKKDKITSKPFFFVKGNEVQAVRDGKWKLHLPHKYRVTLVKGNNGLVGKQDNFGGTIELSLYNIEKDPAESRNLAGKNPKIVKRLRGLIEAFKEDLEQNSRPAGIVKKKL</sequence>
<feature type="domain" description="Sulfatase N-terminal" evidence="6">
    <location>
        <begin position="28"/>
        <end position="336"/>
    </location>
</feature>
<dbReference type="PROSITE" id="PS00523">
    <property type="entry name" value="SULFATASE_1"/>
    <property type="match status" value="1"/>
</dbReference>
<gene>
    <name evidence="7" type="ORF">N1F79_17780</name>
</gene>
<evidence type="ECO:0000256" key="4">
    <source>
        <dbReference type="ARBA" id="ARBA00022837"/>
    </source>
</evidence>
<keyword evidence="2" id="KW-0479">Metal-binding</keyword>
<dbReference type="InterPro" id="IPR024607">
    <property type="entry name" value="Sulfatase_CS"/>
</dbReference>
<comment type="similarity">
    <text evidence="1">Belongs to the sulfatase family.</text>
</comment>
<dbReference type="Pfam" id="PF14707">
    <property type="entry name" value="Sulfatase_C"/>
    <property type="match status" value="1"/>
</dbReference>
<evidence type="ECO:0000313" key="8">
    <source>
        <dbReference type="Proteomes" id="UP001337305"/>
    </source>
</evidence>
<dbReference type="RefSeq" id="WP_303307290.1">
    <property type="nucleotide sequence ID" value="NZ_JAODOP010000004.1"/>
</dbReference>
<evidence type="ECO:0000313" key="7">
    <source>
        <dbReference type="EMBL" id="MEF3834987.1"/>
    </source>
</evidence>
<dbReference type="InterPro" id="IPR050738">
    <property type="entry name" value="Sulfatase"/>
</dbReference>
<dbReference type="InterPro" id="IPR017850">
    <property type="entry name" value="Alkaline_phosphatase_core_sf"/>
</dbReference>
<keyword evidence="5" id="KW-0732">Signal</keyword>
<evidence type="ECO:0000259" key="6">
    <source>
        <dbReference type="Pfam" id="PF00884"/>
    </source>
</evidence>
<dbReference type="PANTHER" id="PTHR42693">
    <property type="entry name" value="ARYLSULFATASE FAMILY MEMBER"/>
    <property type="match status" value="1"/>
</dbReference>
<dbReference type="EMBL" id="JAODOP010000004">
    <property type="protein sequence ID" value="MEF3834987.1"/>
    <property type="molecule type" value="Genomic_DNA"/>
</dbReference>
<evidence type="ECO:0000256" key="1">
    <source>
        <dbReference type="ARBA" id="ARBA00008779"/>
    </source>
</evidence>
<dbReference type="Gene3D" id="3.40.720.10">
    <property type="entry name" value="Alkaline Phosphatase, subunit A"/>
    <property type="match status" value="1"/>
</dbReference>
<proteinExistence type="inferred from homology"/>
<name>A0ABU7XYM5_9FLAO</name>
<reference evidence="7 8" key="1">
    <citation type="submission" date="2022-09" db="EMBL/GenBank/DDBJ databases">
        <title>Genome sequencing of Flavivirga sp. MEBiC05379.</title>
        <authorList>
            <person name="Oh H.-M."/>
            <person name="Kwon K.K."/>
            <person name="Park M.J."/>
            <person name="Yang S.-H."/>
        </authorList>
    </citation>
    <scope>NUCLEOTIDE SEQUENCE [LARGE SCALE GENOMIC DNA]</scope>
    <source>
        <strain evidence="7 8">MEBiC05379</strain>
    </source>
</reference>
<feature type="signal peptide" evidence="5">
    <location>
        <begin position="1"/>
        <end position="19"/>
    </location>
</feature>
<evidence type="ECO:0000256" key="3">
    <source>
        <dbReference type="ARBA" id="ARBA00022801"/>
    </source>
</evidence>
<dbReference type="PANTHER" id="PTHR42693:SF53">
    <property type="entry name" value="ENDO-4-O-SULFATASE"/>
    <property type="match status" value="1"/>
</dbReference>
<keyword evidence="4" id="KW-0106">Calcium</keyword>
<dbReference type="Proteomes" id="UP001337305">
    <property type="component" value="Unassembled WGS sequence"/>
</dbReference>
<comment type="caution">
    <text evidence="7">The sequence shown here is derived from an EMBL/GenBank/DDBJ whole genome shotgun (WGS) entry which is preliminary data.</text>
</comment>
<feature type="chain" id="PRO_5047102856" evidence="5">
    <location>
        <begin position="20"/>
        <end position="464"/>
    </location>
</feature>
<accession>A0ABU7XYM5</accession>
<evidence type="ECO:0000256" key="2">
    <source>
        <dbReference type="ARBA" id="ARBA00022723"/>
    </source>
</evidence>
<protein>
    <submittedName>
        <fullName evidence="7">Sulfatase</fullName>
    </submittedName>
</protein>
<dbReference type="Pfam" id="PF00884">
    <property type="entry name" value="Sulfatase"/>
    <property type="match status" value="1"/>
</dbReference>
<dbReference type="InterPro" id="IPR000917">
    <property type="entry name" value="Sulfatase_N"/>
</dbReference>
<dbReference type="SUPFAM" id="SSF53649">
    <property type="entry name" value="Alkaline phosphatase-like"/>
    <property type="match status" value="1"/>
</dbReference>
<keyword evidence="8" id="KW-1185">Reference proteome</keyword>
<keyword evidence="3" id="KW-0378">Hydrolase</keyword>